<name>A0A382X5L3_9ZZZZ</name>
<feature type="region of interest" description="Disordered" evidence="1">
    <location>
        <begin position="163"/>
        <end position="186"/>
    </location>
</feature>
<evidence type="ECO:0000313" key="2">
    <source>
        <dbReference type="EMBL" id="SVD66164.1"/>
    </source>
</evidence>
<accession>A0A382X5L3</accession>
<sequence length="241" mass="26910">MRFLFFLLILFVMTSFTYAQEKKTAALAPLASMGDIDEIQKKVIFNSLQESISKYYALSSQKMYEKAEEEAFQQMDADECTEDQCIAIIQELLQVEYFFMFEILQTGNFQQLKLTRVDLDNQRDVRTITCEECSIAETNSIVGGLVLDMDNAGLVIAKTMAPTASEEKQEQNVGEDQNPGNTAKNTGADFFNCGPGKMFSDSKALISTTNTYSWWIYSSATSSGTSECGGNVYASDDIKVR</sequence>
<reference evidence="2" key="1">
    <citation type="submission" date="2018-05" db="EMBL/GenBank/DDBJ databases">
        <authorList>
            <person name="Lanie J.A."/>
            <person name="Ng W.-L."/>
            <person name="Kazmierczak K.M."/>
            <person name="Andrzejewski T.M."/>
            <person name="Davidsen T.M."/>
            <person name="Wayne K.J."/>
            <person name="Tettelin H."/>
            <person name="Glass J.I."/>
            <person name="Rusch D."/>
            <person name="Podicherti R."/>
            <person name="Tsui H.-C.T."/>
            <person name="Winkler M.E."/>
        </authorList>
    </citation>
    <scope>NUCLEOTIDE SEQUENCE</scope>
</reference>
<feature type="non-terminal residue" evidence="2">
    <location>
        <position position="241"/>
    </location>
</feature>
<dbReference type="EMBL" id="UINC01165016">
    <property type="protein sequence ID" value="SVD66164.1"/>
    <property type="molecule type" value="Genomic_DNA"/>
</dbReference>
<organism evidence="2">
    <name type="scientific">marine metagenome</name>
    <dbReference type="NCBI Taxonomy" id="408172"/>
    <lineage>
        <taxon>unclassified sequences</taxon>
        <taxon>metagenomes</taxon>
        <taxon>ecological metagenomes</taxon>
    </lineage>
</organism>
<dbReference type="AlphaFoldDB" id="A0A382X5L3"/>
<evidence type="ECO:0000256" key="1">
    <source>
        <dbReference type="SAM" id="MobiDB-lite"/>
    </source>
</evidence>
<feature type="compositionally biased region" description="Polar residues" evidence="1">
    <location>
        <begin position="171"/>
        <end position="185"/>
    </location>
</feature>
<protein>
    <submittedName>
        <fullName evidence="2">Uncharacterized protein</fullName>
    </submittedName>
</protein>
<proteinExistence type="predicted"/>
<gene>
    <name evidence="2" type="ORF">METZ01_LOCUS419018</name>
</gene>